<dbReference type="HOGENOM" id="CLU_181053_1_3_1"/>
<keyword evidence="5" id="KW-1185">Reference proteome</keyword>
<protein>
    <submittedName>
        <fullName evidence="3">Nodule Cysteine-Rich (NCR) secreted peptide</fullName>
    </submittedName>
</protein>
<evidence type="ECO:0000313" key="4">
    <source>
        <dbReference type="EnsemblPlants" id="KEH28222"/>
    </source>
</evidence>
<gene>
    <name evidence="3" type="ordered locus">MTR_5g076435</name>
</gene>
<name>A0A072UEW4_MEDTR</name>
<evidence type="ECO:0000259" key="2">
    <source>
        <dbReference type="Pfam" id="PF07127"/>
    </source>
</evidence>
<dbReference type="EnsemblPlants" id="KEH28222">
    <property type="protein sequence ID" value="KEH28222"/>
    <property type="gene ID" value="MTR_5g076435"/>
</dbReference>
<reference evidence="3 5" key="2">
    <citation type="journal article" date="2014" name="BMC Genomics">
        <title>An improved genome release (version Mt4.0) for the model legume Medicago truncatula.</title>
        <authorList>
            <person name="Tang H."/>
            <person name="Krishnakumar V."/>
            <person name="Bidwell S."/>
            <person name="Rosen B."/>
            <person name="Chan A."/>
            <person name="Zhou S."/>
            <person name="Gentzbittel L."/>
            <person name="Childs K.L."/>
            <person name="Yandell M."/>
            <person name="Gundlach H."/>
            <person name="Mayer K.F."/>
            <person name="Schwartz D.C."/>
            <person name="Town C.D."/>
        </authorList>
    </citation>
    <scope>GENOME REANNOTATION</scope>
    <source>
        <strain evidence="3">A17</strain>
        <strain evidence="4 5">cv. Jemalong A17</strain>
    </source>
</reference>
<feature type="domain" description="Late nodulin" evidence="2">
    <location>
        <begin position="1"/>
        <end position="54"/>
    </location>
</feature>
<dbReference type="Proteomes" id="UP000002051">
    <property type="component" value="Chromosome 5"/>
</dbReference>
<keyword evidence="1" id="KW-0732">Signal</keyword>
<evidence type="ECO:0000313" key="3">
    <source>
        <dbReference type="EMBL" id="KEH28222.1"/>
    </source>
</evidence>
<dbReference type="InterPro" id="IPR009810">
    <property type="entry name" value="Nodulin_late_dom"/>
</dbReference>
<proteinExistence type="predicted"/>
<reference evidence="4" key="3">
    <citation type="submission" date="2015-04" db="UniProtKB">
        <authorList>
            <consortium name="EnsemblPlants"/>
        </authorList>
    </citation>
    <scope>IDENTIFICATION</scope>
    <source>
        <strain evidence="4">cv. Jemalong A17</strain>
    </source>
</reference>
<accession>A0A072UEW4</accession>
<evidence type="ECO:0000313" key="5">
    <source>
        <dbReference type="Proteomes" id="UP000002051"/>
    </source>
</evidence>
<dbReference type="GO" id="GO:0046872">
    <property type="term" value="F:metal ion binding"/>
    <property type="evidence" value="ECO:0007669"/>
    <property type="project" value="InterPro"/>
</dbReference>
<dbReference type="EMBL" id="CM001221">
    <property type="protein sequence ID" value="KEH28222.1"/>
    <property type="molecule type" value="Genomic_DNA"/>
</dbReference>
<feature type="chain" id="PRO_5014499576" evidence="1">
    <location>
        <begin position="26"/>
        <end position="62"/>
    </location>
</feature>
<feature type="signal peptide" evidence="1">
    <location>
        <begin position="1"/>
        <end position="25"/>
    </location>
</feature>
<dbReference type="Pfam" id="PF07127">
    <property type="entry name" value="Nodulin_late"/>
    <property type="match status" value="1"/>
</dbReference>
<dbReference type="AlphaFoldDB" id="A0A072UEW4"/>
<evidence type="ECO:0000256" key="1">
    <source>
        <dbReference type="SAM" id="SignalP"/>
    </source>
</evidence>
<organism evidence="3 5">
    <name type="scientific">Medicago truncatula</name>
    <name type="common">Barrel medic</name>
    <name type="synonym">Medicago tribuloides</name>
    <dbReference type="NCBI Taxonomy" id="3880"/>
    <lineage>
        <taxon>Eukaryota</taxon>
        <taxon>Viridiplantae</taxon>
        <taxon>Streptophyta</taxon>
        <taxon>Embryophyta</taxon>
        <taxon>Tracheophyta</taxon>
        <taxon>Spermatophyta</taxon>
        <taxon>Magnoliopsida</taxon>
        <taxon>eudicotyledons</taxon>
        <taxon>Gunneridae</taxon>
        <taxon>Pentapetalae</taxon>
        <taxon>rosids</taxon>
        <taxon>fabids</taxon>
        <taxon>Fabales</taxon>
        <taxon>Fabaceae</taxon>
        <taxon>Papilionoideae</taxon>
        <taxon>50 kb inversion clade</taxon>
        <taxon>NPAAA clade</taxon>
        <taxon>Hologalegina</taxon>
        <taxon>IRL clade</taxon>
        <taxon>Trifolieae</taxon>
        <taxon>Medicago</taxon>
    </lineage>
</organism>
<sequence>MTKIIKFVYVMSTFLSLFLVATVSAHNPCKTVVDCPPPHPYGFVVAVKCVRRLCIYNVHLHT</sequence>
<reference evidence="3 5" key="1">
    <citation type="journal article" date="2011" name="Nature">
        <title>The Medicago genome provides insight into the evolution of rhizobial symbioses.</title>
        <authorList>
            <person name="Young N.D."/>
            <person name="Debelle F."/>
            <person name="Oldroyd G.E."/>
            <person name="Geurts R."/>
            <person name="Cannon S.B."/>
            <person name="Udvardi M.K."/>
            <person name="Benedito V.A."/>
            <person name="Mayer K.F."/>
            <person name="Gouzy J."/>
            <person name="Schoof H."/>
            <person name="Van de Peer Y."/>
            <person name="Proost S."/>
            <person name="Cook D.R."/>
            <person name="Meyers B.C."/>
            <person name="Spannagl M."/>
            <person name="Cheung F."/>
            <person name="De Mita S."/>
            <person name="Krishnakumar V."/>
            <person name="Gundlach H."/>
            <person name="Zhou S."/>
            <person name="Mudge J."/>
            <person name="Bharti A.K."/>
            <person name="Murray J.D."/>
            <person name="Naoumkina M.A."/>
            <person name="Rosen B."/>
            <person name="Silverstein K.A."/>
            <person name="Tang H."/>
            <person name="Rombauts S."/>
            <person name="Zhao P.X."/>
            <person name="Zhou P."/>
            <person name="Barbe V."/>
            <person name="Bardou P."/>
            <person name="Bechner M."/>
            <person name="Bellec A."/>
            <person name="Berger A."/>
            <person name="Berges H."/>
            <person name="Bidwell S."/>
            <person name="Bisseling T."/>
            <person name="Choisne N."/>
            <person name="Couloux A."/>
            <person name="Denny R."/>
            <person name="Deshpande S."/>
            <person name="Dai X."/>
            <person name="Doyle J.J."/>
            <person name="Dudez A.M."/>
            <person name="Farmer A.D."/>
            <person name="Fouteau S."/>
            <person name="Franken C."/>
            <person name="Gibelin C."/>
            <person name="Gish J."/>
            <person name="Goldstein S."/>
            <person name="Gonzalez A.J."/>
            <person name="Green P.J."/>
            <person name="Hallab A."/>
            <person name="Hartog M."/>
            <person name="Hua A."/>
            <person name="Humphray S.J."/>
            <person name="Jeong D.H."/>
            <person name="Jing Y."/>
            <person name="Jocker A."/>
            <person name="Kenton S.M."/>
            <person name="Kim D.J."/>
            <person name="Klee K."/>
            <person name="Lai H."/>
            <person name="Lang C."/>
            <person name="Lin S."/>
            <person name="Macmil S.L."/>
            <person name="Magdelenat G."/>
            <person name="Matthews L."/>
            <person name="McCorrison J."/>
            <person name="Monaghan E.L."/>
            <person name="Mun J.H."/>
            <person name="Najar F.Z."/>
            <person name="Nicholson C."/>
            <person name="Noirot C."/>
            <person name="O'Bleness M."/>
            <person name="Paule C.R."/>
            <person name="Poulain J."/>
            <person name="Prion F."/>
            <person name="Qin B."/>
            <person name="Qu C."/>
            <person name="Retzel E.F."/>
            <person name="Riddle C."/>
            <person name="Sallet E."/>
            <person name="Samain S."/>
            <person name="Samson N."/>
            <person name="Sanders I."/>
            <person name="Saurat O."/>
            <person name="Scarpelli C."/>
            <person name="Schiex T."/>
            <person name="Segurens B."/>
            <person name="Severin A.J."/>
            <person name="Sherrier D.J."/>
            <person name="Shi R."/>
            <person name="Sims S."/>
            <person name="Singer S.R."/>
            <person name="Sinharoy S."/>
            <person name="Sterck L."/>
            <person name="Viollet A."/>
            <person name="Wang B.B."/>
            <person name="Wang K."/>
            <person name="Wang M."/>
            <person name="Wang X."/>
            <person name="Warfsmann J."/>
            <person name="Weissenbach J."/>
            <person name="White D.D."/>
            <person name="White J.D."/>
            <person name="Wiley G.B."/>
            <person name="Wincker P."/>
            <person name="Xing Y."/>
            <person name="Yang L."/>
            <person name="Yao Z."/>
            <person name="Ying F."/>
            <person name="Zhai J."/>
            <person name="Zhou L."/>
            <person name="Zuber A."/>
            <person name="Denarie J."/>
            <person name="Dixon R.A."/>
            <person name="May G.D."/>
            <person name="Schwartz D.C."/>
            <person name="Rogers J."/>
            <person name="Quetier F."/>
            <person name="Town C.D."/>
            <person name="Roe B.A."/>
        </authorList>
    </citation>
    <scope>NUCLEOTIDE SEQUENCE [LARGE SCALE GENOMIC DNA]</scope>
    <source>
        <strain evidence="3">A17</strain>
        <strain evidence="4 5">cv. Jemalong A17</strain>
    </source>
</reference>